<sequence length="291" mass="32786">MFDRLKGEFHRQDDASSTAGSSTRPPPPAYDGPPPNARPTSTSKETNRPYERPEPTFRTNFGSVSLHMGDRIRLMGLPPEITAAIRSTLQQTWPNGIQDERGYHGSVEFKLRGYPWSPTGDDAIHARRVTRGIMATLYSHGWVLYISTDISRKPGDKDNLFFRHQDPPPAPREWFSCTFSKGDRIRLIDAPESVVQDMIRTLQGYIQTHRPYHVSGTYEIKLNGSPFAASGGETMVSRVLCLELFEVLERNGFTLYASIDQKYGGQHGTETDSWQMSRPVGWSPGAPVYHQ</sequence>
<name>A0AAV9NZE0_9PEZI</name>
<organism evidence="2 3">
    <name type="scientific">Saxophila tyrrhenica</name>
    <dbReference type="NCBI Taxonomy" id="1690608"/>
    <lineage>
        <taxon>Eukaryota</taxon>
        <taxon>Fungi</taxon>
        <taxon>Dikarya</taxon>
        <taxon>Ascomycota</taxon>
        <taxon>Pezizomycotina</taxon>
        <taxon>Dothideomycetes</taxon>
        <taxon>Dothideomycetidae</taxon>
        <taxon>Mycosphaerellales</taxon>
        <taxon>Extremaceae</taxon>
        <taxon>Saxophila</taxon>
    </lineage>
</organism>
<dbReference type="GeneID" id="89931386"/>
<feature type="region of interest" description="Disordered" evidence="1">
    <location>
        <begin position="1"/>
        <end position="62"/>
    </location>
</feature>
<feature type="compositionally biased region" description="Pro residues" evidence="1">
    <location>
        <begin position="24"/>
        <end position="37"/>
    </location>
</feature>
<reference evidence="2 3" key="1">
    <citation type="submission" date="2023-08" db="EMBL/GenBank/DDBJ databases">
        <title>Black Yeasts Isolated from many extreme environments.</title>
        <authorList>
            <person name="Coleine C."/>
            <person name="Stajich J.E."/>
            <person name="Selbmann L."/>
        </authorList>
    </citation>
    <scope>NUCLEOTIDE SEQUENCE [LARGE SCALE GENOMIC DNA]</scope>
    <source>
        <strain evidence="2 3">CCFEE 5935</strain>
    </source>
</reference>
<dbReference type="PANTHER" id="PTHR38696">
    <property type="entry name" value="MEDIATOR OF RNA POLYMERASE II TRANSCRIPTION SUBUNIT 13"/>
    <property type="match status" value="1"/>
</dbReference>
<gene>
    <name evidence="2" type="ORF">LTR77_010056</name>
</gene>
<feature type="compositionally biased region" description="Basic and acidic residues" evidence="1">
    <location>
        <begin position="45"/>
        <end position="55"/>
    </location>
</feature>
<evidence type="ECO:0000313" key="2">
    <source>
        <dbReference type="EMBL" id="KAK5164360.1"/>
    </source>
</evidence>
<dbReference type="RefSeq" id="XP_064654653.1">
    <property type="nucleotide sequence ID" value="XM_064807280.1"/>
</dbReference>
<dbReference type="PANTHER" id="PTHR38696:SF1">
    <property type="entry name" value="MEDIATOR OF RNA POLYMERASE II TRANSCRIPTION SUBUNIT 13"/>
    <property type="match status" value="1"/>
</dbReference>
<dbReference type="Proteomes" id="UP001337655">
    <property type="component" value="Unassembled WGS sequence"/>
</dbReference>
<protein>
    <submittedName>
        <fullName evidence="2">Uncharacterized protein</fullName>
    </submittedName>
</protein>
<accession>A0AAV9NZE0</accession>
<evidence type="ECO:0000256" key="1">
    <source>
        <dbReference type="SAM" id="MobiDB-lite"/>
    </source>
</evidence>
<comment type="caution">
    <text evidence="2">The sequence shown here is derived from an EMBL/GenBank/DDBJ whole genome shotgun (WGS) entry which is preliminary data.</text>
</comment>
<evidence type="ECO:0000313" key="3">
    <source>
        <dbReference type="Proteomes" id="UP001337655"/>
    </source>
</evidence>
<feature type="compositionally biased region" description="Basic and acidic residues" evidence="1">
    <location>
        <begin position="1"/>
        <end position="14"/>
    </location>
</feature>
<proteinExistence type="predicted"/>
<keyword evidence="3" id="KW-1185">Reference proteome</keyword>
<dbReference type="AlphaFoldDB" id="A0AAV9NZE0"/>
<dbReference type="EMBL" id="JAVRRT010000020">
    <property type="protein sequence ID" value="KAK5164360.1"/>
    <property type="molecule type" value="Genomic_DNA"/>
</dbReference>